<feature type="domain" description="Elongation factor G-binding protein N-terminal" evidence="1">
    <location>
        <begin position="4"/>
        <end position="86"/>
    </location>
</feature>
<dbReference type="Gene3D" id="1.20.1280.250">
    <property type="match status" value="1"/>
</dbReference>
<keyword evidence="3" id="KW-0648">Protein biosynthesis</keyword>
<reference evidence="3 4" key="1">
    <citation type="submission" date="2017-07" db="EMBL/GenBank/DDBJ databases">
        <title>The complete genome sequence of Bacillus mesonae strain H20-5, an efficient strain improving plant abiotic stress resistance.</title>
        <authorList>
            <person name="Kim S.Y."/>
            <person name="Song H."/>
            <person name="Sang M.K."/>
            <person name="Weon H.-Y."/>
            <person name="Song J."/>
        </authorList>
    </citation>
    <scope>NUCLEOTIDE SEQUENCE [LARGE SCALE GENOMIC DNA]</scope>
    <source>
        <strain evidence="3 4">H20-5</strain>
    </source>
</reference>
<dbReference type="OrthoDB" id="1891078at2"/>
<evidence type="ECO:0000313" key="4">
    <source>
        <dbReference type="Proteomes" id="UP000282892"/>
    </source>
</evidence>
<name>A0A3T0I070_9BACI</name>
<keyword evidence="3" id="KW-0251">Elongation factor</keyword>
<gene>
    <name evidence="3" type="ORF">CHR53_16225</name>
</gene>
<dbReference type="EMBL" id="CP022572">
    <property type="protein sequence ID" value="AZU62687.1"/>
    <property type="molecule type" value="Genomic_DNA"/>
</dbReference>
<dbReference type="STRING" id="1193713.GCA_001636315_00068"/>
<dbReference type="GO" id="GO:0003746">
    <property type="term" value="F:translation elongation factor activity"/>
    <property type="evidence" value="ECO:0007669"/>
    <property type="project" value="UniProtKB-KW"/>
</dbReference>
<dbReference type="InterPro" id="IPR032330">
    <property type="entry name" value="EF-G-binding_C"/>
</dbReference>
<evidence type="ECO:0000259" key="2">
    <source>
        <dbReference type="Pfam" id="PF16571"/>
    </source>
</evidence>
<dbReference type="RefSeq" id="WP_127487498.1">
    <property type="nucleotide sequence ID" value="NZ_CP022572.1"/>
</dbReference>
<dbReference type="Proteomes" id="UP000282892">
    <property type="component" value="Chromosome"/>
</dbReference>
<accession>A0A3T0I070</accession>
<keyword evidence="4" id="KW-1185">Reference proteome</keyword>
<dbReference type="InterPro" id="IPR010841">
    <property type="entry name" value="EF-G-binding_N"/>
</dbReference>
<evidence type="ECO:0000313" key="3">
    <source>
        <dbReference type="EMBL" id="AZU62687.1"/>
    </source>
</evidence>
<dbReference type="Pfam" id="PF16571">
    <property type="entry name" value="FBP_C"/>
    <property type="match status" value="1"/>
</dbReference>
<protein>
    <submittedName>
        <fullName evidence="3">Elongation factor G-binding protein</fullName>
    </submittedName>
</protein>
<feature type="domain" description="Elongation factor G-binding protein C-terminal treble-clef zinc-finger" evidence="2">
    <location>
        <begin position="100"/>
        <end position="201"/>
    </location>
</feature>
<sequence length="212" mass="24175">MEPFIRVDQFHYIKDCTQKLIHAHASINDRDVLDAYKSLTLEKVTNLFVELETEKKLLLHPILDMENKEQAEEFLGKVKLYVIPFKEVTLQTAKKLLPKVKKLKLPSLDHADLLELSYLGIDDQGSQKKYLIAYLNGKPIGVPGQFNPINKKGICAVCNKLEEVGLFLTEKKGTIQGTFTKKGNYICQNSHKCNQNLTSLEKLNDFLLLCLK</sequence>
<proteinExistence type="predicted"/>
<dbReference type="KEGG" id="nmk:CHR53_16225"/>
<dbReference type="Pfam" id="PF07299">
    <property type="entry name" value="EF-G-binding_N"/>
    <property type="match status" value="1"/>
</dbReference>
<dbReference type="InterPro" id="IPR038344">
    <property type="entry name" value="EF-G_N_sf"/>
</dbReference>
<dbReference type="AlphaFoldDB" id="A0A3T0I070"/>
<organism evidence="3 4">
    <name type="scientific">Neobacillus mesonae</name>
    <dbReference type="NCBI Taxonomy" id="1193713"/>
    <lineage>
        <taxon>Bacteria</taxon>
        <taxon>Bacillati</taxon>
        <taxon>Bacillota</taxon>
        <taxon>Bacilli</taxon>
        <taxon>Bacillales</taxon>
        <taxon>Bacillaceae</taxon>
        <taxon>Neobacillus</taxon>
    </lineage>
</organism>
<dbReference type="CDD" id="cd16342">
    <property type="entry name" value="FusC_FusB"/>
    <property type="match status" value="1"/>
</dbReference>
<evidence type="ECO:0000259" key="1">
    <source>
        <dbReference type="Pfam" id="PF07299"/>
    </source>
</evidence>